<evidence type="ECO:0000256" key="1">
    <source>
        <dbReference type="SAM" id="MobiDB-lite"/>
    </source>
</evidence>
<name>A0A2T8KQ46_9POAL</name>
<dbReference type="AlphaFoldDB" id="A0A2T8KQ46"/>
<evidence type="ECO:0000313" key="2">
    <source>
        <dbReference type="EMBL" id="PVH64311.1"/>
    </source>
</evidence>
<sequence length="108" mass="11635">MMPSDGGSLCDELDDDHDEVAESDDETDYQTHMDGANQRSHGQNSVEGHLACLDDETLFGVVKKLVCSSLRQLISSAARSVGGSKSNHGTGHFAATKAITRLNVSYFF</sequence>
<dbReference type="EMBL" id="CM008047">
    <property type="protein sequence ID" value="PVH64311.1"/>
    <property type="molecule type" value="Genomic_DNA"/>
</dbReference>
<feature type="region of interest" description="Disordered" evidence="1">
    <location>
        <begin position="1"/>
        <end position="44"/>
    </location>
</feature>
<reference evidence="2" key="1">
    <citation type="submission" date="2018-04" db="EMBL/GenBank/DDBJ databases">
        <title>WGS assembly of Panicum hallii.</title>
        <authorList>
            <person name="Lovell J."/>
            <person name="Jenkins J."/>
            <person name="Lowry D."/>
            <person name="Mamidi S."/>
            <person name="Sreedasyam A."/>
            <person name="Weng X."/>
            <person name="Barry K."/>
            <person name="Bonette J."/>
            <person name="Campitelli B."/>
            <person name="Daum C."/>
            <person name="Gordon S."/>
            <person name="Gould B."/>
            <person name="Lipzen A."/>
            <person name="Macqueen A."/>
            <person name="Palacio-Mejia J."/>
            <person name="Plott C."/>
            <person name="Shakirov E."/>
            <person name="Shu S."/>
            <person name="Yoshinaga Y."/>
            <person name="Zane M."/>
            <person name="Rokhsar D."/>
            <person name="Grimwood J."/>
            <person name="Schmutz J."/>
            <person name="Juenger T."/>
        </authorList>
    </citation>
    <scope>NUCLEOTIDE SEQUENCE [LARGE SCALE GENOMIC DNA]</scope>
    <source>
        <strain evidence="2">FIL2</strain>
    </source>
</reference>
<dbReference type="Proteomes" id="UP000243499">
    <property type="component" value="Chromosome 2"/>
</dbReference>
<protein>
    <submittedName>
        <fullName evidence="2">Uncharacterized protein</fullName>
    </submittedName>
</protein>
<organism evidence="2">
    <name type="scientific">Panicum hallii</name>
    <dbReference type="NCBI Taxonomy" id="206008"/>
    <lineage>
        <taxon>Eukaryota</taxon>
        <taxon>Viridiplantae</taxon>
        <taxon>Streptophyta</taxon>
        <taxon>Embryophyta</taxon>
        <taxon>Tracheophyta</taxon>
        <taxon>Spermatophyta</taxon>
        <taxon>Magnoliopsida</taxon>
        <taxon>Liliopsida</taxon>
        <taxon>Poales</taxon>
        <taxon>Poaceae</taxon>
        <taxon>PACMAD clade</taxon>
        <taxon>Panicoideae</taxon>
        <taxon>Panicodae</taxon>
        <taxon>Paniceae</taxon>
        <taxon>Panicinae</taxon>
        <taxon>Panicum</taxon>
        <taxon>Panicum sect. Panicum</taxon>
    </lineage>
</organism>
<accession>A0A2T8KQ46</accession>
<feature type="compositionally biased region" description="Acidic residues" evidence="1">
    <location>
        <begin position="11"/>
        <end position="28"/>
    </location>
</feature>
<dbReference type="Gramene" id="PVH64311">
    <property type="protein sequence ID" value="PVH64311"/>
    <property type="gene ID" value="PAHAL_2G234500"/>
</dbReference>
<gene>
    <name evidence="2" type="ORF">PAHAL_2G234500</name>
</gene>
<proteinExistence type="predicted"/>